<evidence type="ECO:0000313" key="3">
    <source>
        <dbReference type="Proteomes" id="UP001273166"/>
    </source>
</evidence>
<organism evidence="2 3">
    <name type="scientific">Chaetomium strumarium</name>
    <dbReference type="NCBI Taxonomy" id="1170767"/>
    <lineage>
        <taxon>Eukaryota</taxon>
        <taxon>Fungi</taxon>
        <taxon>Dikarya</taxon>
        <taxon>Ascomycota</taxon>
        <taxon>Pezizomycotina</taxon>
        <taxon>Sordariomycetes</taxon>
        <taxon>Sordariomycetidae</taxon>
        <taxon>Sordariales</taxon>
        <taxon>Chaetomiaceae</taxon>
        <taxon>Chaetomium</taxon>
    </lineage>
</organism>
<dbReference type="EMBL" id="JAUDZG010000008">
    <property type="protein sequence ID" value="KAK3301794.1"/>
    <property type="molecule type" value="Genomic_DNA"/>
</dbReference>
<dbReference type="Proteomes" id="UP001273166">
    <property type="component" value="Unassembled WGS sequence"/>
</dbReference>
<reference evidence="2" key="2">
    <citation type="submission" date="2023-06" db="EMBL/GenBank/DDBJ databases">
        <authorList>
            <consortium name="Lawrence Berkeley National Laboratory"/>
            <person name="Mondo S.J."/>
            <person name="Hensen N."/>
            <person name="Bonometti L."/>
            <person name="Westerberg I."/>
            <person name="Brannstrom I.O."/>
            <person name="Guillou S."/>
            <person name="Cros-Aarteil S."/>
            <person name="Calhoun S."/>
            <person name="Haridas S."/>
            <person name="Kuo A."/>
            <person name="Pangilinan J."/>
            <person name="Riley R."/>
            <person name="Labutti K."/>
            <person name="Andreopoulos B."/>
            <person name="Lipzen A."/>
            <person name="Chen C."/>
            <person name="Yanf M."/>
            <person name="Daum C."/>
            <person name="Ng V."/>
            <person name="Clum A."/>
            <person name="Steindorff A."/>
            <person name="Ohm R."/>
            <person name="Martin F."/>
            <person name="Silar P."/>
            <person name="Natvig D."/>
            <person name="Lalanne C."/>
            <person name="Gautier V."/>
            <person name="Ament-Velasquez S.L."/>
            <person name="Kruys A."/>
            <person name="Hutchinson M.I."/>
            <person name="Powell A.J."/>
            <person name="Barry K."/>
            <person name="Miller A.N."/>
            <person name="Grigoriev I.V."/>
            <person name="Debuchy R."/>
            <person name="Gladieux P."/>
            <person name="Thoren M.H."/>
            <person name="Johannesson H."/>
        </authorList>
    </citation>
    <scope>NUCLEOTIDE SEQUENCE</scope>
    <source>
        <strain evidence="2">CBS 333.67</strain>
    </source>
</reference>
<dbReference type="AlphaFoldDB" id="A0AAJ0GKU1"/>
<protein>
    <submittedName>
        <fullName evidence="2">Uncharacterized protein</fullName>
    </submittedName>
</protein>
<evidence type="ECO:0000256" key="1">
    <source>
        <dbReference type="SAM" id="MobiDB-lite"/>
    </source>
</evidence>
<accession>A0AAJ0GKU1</accession>
<gene>
    <name evidence="2" type="ORF">B0T15DRAFT_323709</name>
</gene>
<dbReference type="GeneID" id="87882910"/>
<evidence type="ECO:0000313" key="2">
    <source>
        <dbReference type="EMBL" id="KAK3301794.1"/>
    </source>
</evidence>
<feature type="compositionally biased region" description="Low complexity" evidence="1">
    <location>
        <begin position="113"/>
        <end position="129"/>
    </location>
</feature>
<name>A0AAJ0GKU1_9PEZI</name>
<sequence length="207" mass="22410">MSSDGYSTTPIAQQTGASSAEIQEKAVSVWFRWFRCLRWAGASRLVDQQKTGVMFFQSFGCWGVQKFCNSVTGPDLHATGVEELRMVPRRGARRHRQHHPYSPGGPGTCTCKPASAAAVASSRPPSAMSQPTTPTGDELSRPLSHVRSIFFTQGSGSLSAHTQAKPTTASVLDIWLCIQPYRFGGLQRGSPTWGRRHLPAAVAAAHT</sequence>
<feature type="region of interest" description="Disordered" evidence="1">
    <location>
        <begin position="92"/>
        <end position="140"/>
    </location>
</feature>
<keyword evidence="3" id="KW-1185">Reference proteome</keyword>
<proteinExistence type="predicted"/>
<reference evidence="2" key="1">
    <citation type="journal article" date="2023" name="Mol. Phylogenet. Evol.">
        <title>Genome-scale phylogeny and comparative genomics of the fungal order Sordariales.</title>
        <authorList>
            <person name="Hensen N."/>
            <person name="Bonometti L."/>
            <person name="Westerberg I."/>
            <person name="Brannstrom I.O."/>
            <person name="Guillou S."/>
            <person name="Cros-Aarteil S."/>
            <person name="Calhoun S."/>
            <person name="Haridas S."/>
            <person name="Kuo A."/>
            <person name="Mondo S."/>
            <person name="Pangilinan J."/>
            <person name="Riley R."/>
            <person name="LaButti K."/>
            <person name="Andreopoulos B."/>
            <person name="Lipzen A."/>
            <person name="Chen C."/>
            <person name="Yan M."/>
            <person name="Daum C."/>
            <person name="Ng V."/>
            <person name="Clum A."/>
            <person name="Steindorff A."/>
            <person name="Ohm R.A."/>
            <person name="Martin F."/>
            <person name="Silar P."/>
            <person name="Natvig D.O."/>
            <person name="Lalanne C."/>
            <person name="Gautier V."/>
            <person name="Ament-Velasquez S.L."/>
            <person name="Kruys A."/>
            <person name="Hutchinson M.I."/>
            <person name="Powell A.J."/>
            <person name="Barry K."/>
            <person name="Miller A.N."/>
            <person name="Grigoriev I.V."/>
            <person name="Debuchy R."/>
            <person name="Gladieux P."/>
            <person name="Hiltunen Thoren M."/>
            <person name="Johannesson H."/>
        </authorList>
    </citation>
    <scope>NUCLEOTIDE SEQUENCE</scope>
    <source>
        <strain evidence="2">CBS 333.67</strain>
    </source>
</reference>
<dbReference type="RefSeq" id="XP_062717574.1">
    <property type="nucleotide sequence ID" value="XM_062864081.1"/>
</dbReference>
<comment type="caution">
    <text evidence="2">The sequence shown here is derived from an EMBL/GenBank/DDBJ whole genome shotgun (WGS) entry which is preliminary data.</text>
</comment>